<sequence>MITTIARIIRVSLKPGFRKSRTASLKDLAAIRKALLLAFEDCLNLPAQRLRLKIENAKTPSELWMLRNDIYQVISQQHDQGIAAERINGLVRVFEGWLDPKQINRIK</sequence>
<dbReference type="InterPro" id="IPR036821">
    <property type="entry name" value="Peptide_deformylase_sf"/>
</dbReference>
<keyword evidence="2" id="KW-1185">Reference proteome</keyword>
<proteinExistence type="predicted"/>
<name>A0ABU1WM09_9BURK</name>
<comment type="caution">
    <text evidence="1">The sequence shown here is derived from an EMBL/GenBank/DDBJ whole genome shotgun (WGS) entry which is preliminary data.</text>
</comment>
<protein>
    <submittedName>
        <fullName evidence="1">Uncharacterized protein</fullName>
    </submittedName>
</protein>
<dbReference type="Proteomes" id="UP001265700">
    <property type="component" value="Unassembled WGS sequence"/>
</dbReference>
<dbReference type="EMBL" id="JAVDWU010000004">
    <property type="protein sequence ID" value="MDR7150326.1"/>
    <property type="molecule type" value="Genomic_DNA"/>
</dbReference>
<reference evidence="1 2" key="1">
    <citation type="submission" date="2023-07" db="EMBL/GenBank/DDBJ databases">
        <title>Sorghum-associated microbial communities from plants grown in Nebraska, USA.</title>
        <authorList>
            <person name="Schachtman D."/>
        </authorList>
    </citation>
    <scope>NUCLEOTIDE SEQUENCE [LARGE SCALE GENOMIC DNA]</scope>
    <source>
        <strain evidence="1 2">4249</strain>
    </source>
</reference>
<dbReference type="SUPFAM" id="SSF56420">
    <property type="entry name" value="Peptide deformylase"/>
    <property type="match status" value="1"/>
</dbReference>
<evidence type="ECO:0000313" key="2">
    <source>
        <dbReference type="Proteomes" id="UP001265700"/>
    </source>
</evidence>
<gene>
    <name evidence="1" type="ORF">J2W49_002284</name>
</gene>
<accession>A0ABU1WM09</accession>
<organism evidence="1 2">
    <name type="scientific">Hydrogenophaga palleronii</name>
    <dbReference type="NCBI Taxonomy" id="65655"/>
    <lineage>
        <taxon>Bacteria</taxon>
        <taxon>Pseudomonadati</taxon>
        <taxon>Pseudomonadota</taxon>
        <taxon>Betaproteobacteria</taxon>
        <taxon>Burkholderiales</taxon>
        <taxon>Comamonadaceae</taxon>
        <taxon>Hydrogenophaga</taxon>
    </lineage>
</organism>
<evidence type="ECO:0000313" key="1">
    <source>
        <dbReference type="EMBL" id="MDR7150326.1"/>
    </source>
</evidence>
<dbReference type="RefSeq" id="WP_310315715.1">
    <property type="nucleotide sequence ID" value="NZ_JAVDWU010000004.1"/>
</dbReference>